<dbReference type="EMBL" id="JAFBEB010000007">
    <property type="protein sequence ID" value="MBM7590704.1"/>
    <property type="molecule type" value="Genomic_DNA"/>
</dbReference>
<sequence>MTKISAASLQEKKREIKQVINEMEKLPNEDNINVIRKLLGYLNQLLRMKTVTPPTSEIMILLANQKPVLYHAARLAIHPTSHLFLLFQIKGDYQLAEERLEVFFHPQAD</sequence>
<gene>
    <name evidence="1" type="ORF">JOD01_002314</name>
</gene>
<dbReference type="Proteomes" id="UP000717624">
    <property type="component" value="Unassembled WGS sequence"/>
</dbReference>
<evidence type="ECO:0000313" key="2">
    <source>
        <dbReference type="Proteomes" id="UP000717624"/>
    </source>
</evidence>
<name>A0A939BUR0_9BACL</name>
<dbReference type="RefSeq" id="WP_204518456.1">
    <property type="nucleotide sequence ID" value="NZ_BAABIN010000016.1"/>
</dbReference>
<dbReference type="AlphaFoldDB" id="A0A939BUR0"/>
<reference evidence="1" key="1">
    <citation type="submission" date="2021-01" db="EMBL/GenBank/DDBJ databases">
        <title>Genomic Encyclopedia of Type Strains, Phase IV (KMG-IV): sequencing the most valuable type-strain genomes for metagenomic binning, comparative biology and taxonomic classification.</title>
        <authorList>
            <person name="Goeker M."/>
        </authorList>
    </citation>
    <scope>NUCLEOTIDE SEQUENCE</scope>
    <source>
        <strain evidence="1">DSM 25523</strain>
    </source>
</reference>
<accession>A0A939BUR0</accession>
<organism evidence="1 2">
    <name type="scientific">Brevibacillus fulvus</name>
    <dbReference type="NCBI Taxonomy" id="1125967"/>
    <lineage>
        <taxon>Bacteria</taxon>
        <taxon>Bacillati</taxon>
        <taxon>Bacillota</taxon>
        <taxon>Bacilli</taxon>
        <taxon>Bacillales</taxon>
        <taxon>Paenibacillaceae</taxon>
        <taxon>Brevibacillus</taxon>
    </lineage>
</organism>
<proteinExistence type="predicted"/>
<evidence type="ECO:0000313" key="1">
    <source>
        <dbReference type="EMBL" id="MBM7590704.1"/>
    </source>
</evidence>
<protein>
    <submittedName>
        <fullName evidence="1">Uncharacterized protein</fullName>
    </submittedName>
</protein>
<keyword evidence="2" id="KW-1185">Reference proteome</keyword>
<comment type="caution">
    <text evidence="1">The sequence shown here is derived from an EMBL/GenBank/DDBJ whole genome shotgun (WGS) entry which is preliminary data.</text>
</comment>